<evidence type="ECO:0008006" key="4">
    <source>
        <dbReference type="Google" id="ProtNLM"/>
    </source>
</evidence>
<dbReference type="AlphaFoldDB" id="A0A6C2UUU4"/>
<accession>A0A6C2UUU4</accession>
<name>A0A6C2UUU4_9BACT</name>
<feature type="chain" id="PRO_5025593851" description="PEP-CTERM protein-sorting domain-containing protein" evidence="1">
    <location>
        <begin position="20"/>
        <end position="251"/>
    </location>
</feature>
<protein>
    <recommendedName>
        <fullName evidence="4">PEP-CTERM protein-sorting domain-containing protein</fullName>
    </recommendedName>
</protein>
<keyword evidence="1" id="KW-0732">Signal</keyword>
<proteinExistence type="predicted"/>
<dbReference type="EMBL" id="CAAHFH010000003">
    <property type="protein sequence ID" value="VGO23151.1"/>
    <property type="molecule type" value="Genomic_DNA"/>
</dbReference>
<feature type="signal peptide" evidence="1">
    <location>
        <begin position="1"/>
        <end position="19"/>
    </location>
</feature>
<evidence type="ECO:0000313" key="2">
    <source>
        <dbReference type="EMBL" id="VGO23151.1"/>
    </source>
</evidence>
<evidence type="ECO:0000256" key="1">
    <source>
        <dbReference type="SAM" id="SignalP"/>
    </source>
</evidence>
<sequence length="251" mass="26672">MKIIKIIALACVFAGAAFASPISYWTFDADAEGLGIKSAIDSGSQAANTKWSADTVAQGQVTDGLGSFVISGNALNRYCSLTDLSGNEAAYNPAYASGVYRLELNLASWELDTATAGKVFVAARSGATELARIEFFLTGADAVTAQWNVGAGTFRNRTFTGINSALSFSTELDFDNNTAKYYMGETQIGLDFAFNAAQMDNFRYAAIDWNGSSTETVKIDSMGLSVIPEPATLGMVVAMGTGILFVRRLMI</sequence>
<organism evidence="2 3">
    <name type="scientific">Pontiella sulfatireligans</name>
    <dbReference type="NCBI Taxonomy" id="2750658"/>
    <lineage>
        <taxon>Bacteria</taxon>
        <taxon>Pseudomonadati</taxon>
        <taxon>Kiritimatiellota</taxon>
        <taxon>Kiritimatiellia</taxon>
        <taxon>Kiritimatiellales</taxon>
        <taxon>Pontiellaceae</taxon>
        <taxon>Pontiella</taxon>
    </lineage>
</organism>
<keyword evidence="3" id="KW-1185">Reference proteome</keyword>
<dbReference type="Proteomes" id="UP000346198">
    <property type="component" value="Unassembled WGS sequence"/>
</dbReference>
<evidence type="ECO:0000313" key="3">
    <source>
        <dbReference type="Proteomes" id="UP000346198"/>
    </source>
</evidence>
<gene>
    <name evidence="2" type="ORF">SCARR_05256</name>
</gene>
<reference evidence="2 3" key="1">
    <citation type="submission" date="2019-04" db="EMBL/GenBank/DDBJ databases">
        <authorList>
            <person name="Van Vliet M D."/>
        </authorList>
    </citation>
    <scope>NUCLEOTIDE SEQUENCE [LARGE SCALE GENOMIC DNA]</scope>
    <source>
        <strain evidence="2 3">F21</strain>
    </source>
</reference>